<dbReference type="PANTHER" id="PTHR43861:SF1">
    <property type="entry name" value="TRANS-ACONITATE 2-METHYLTRANSFERASE"/>
    <property type="match status" value="1"/>
</dbReference>
<proteinExistence type="predicted"/>
<sequence>MEFKESYSKNNNLQFRDALNFIKRHKKFFNEHFGEKSLKLADIGTGCGKILNDAVLNESGLNFSFVVGIDKSVDLIKKASEKYKSEKTEFLVRNIEDDWIKDEYLINFDLIFSNYTFHWIKNHEKAFENIHQMLNPGGLFCFTFFHSSVIFYIWETLINSKYTKDKSFISDFLSNICFNEDGEKILKKTLEKSGFKIIAFDDERLDFDFGPQEKFDGSLRYSNPFLQKMSDEILQKFNEDQRMIVKILNVDGKAFTFPYRIFQVIAQKL</sequence>
<dbReference type="InterPro" id="IPR029063">
    <property type="entry name" value="SAM-dependent_MTases_sf"/>
</dbReference>
<dbReference type="EMBL" id="JADBJN010000004">
    <property type="protein sequence ID" value="KAG5667266.1"/>
    <property type="molecule type" value="Genomic_DNA"/>
</dbReference>
<accession>A0A9J6BC39</accession>
<evidence type="ECO:0000313" key="2">
    <source>
        <dbReference type="EMBL" id="KAG5667266.1"/>
    </source>
</evidence>
<dbReference type="Gene3D" id="3.40.50.150">
    <property type="entry name" value="Vaccinia Virus protein VP39"/>
    <property type="match status" value="1"/>
</dbReference>
<dbReference type="Pfam" id="PF08241">
    <property type="entry name" value="Methyltransf_11"/>
    <property type="match status" value="1"/>
</dbReference>
<comment type="caution">
    <text evidence="2">The sequence shown here is derived from an EMBL/GenBank/DDBJ whole genome shotgun (WGS) entry which is preliminary data.</text>
</comment>
<dbReference type="Proteomes" id="UP001107558">
    <property type="component" value="Chromosome 4"/>
</dbReference>
<dbReference type="CDD" id="cd02440">
    <property type="entry name" value="AdoMet_MTases"/>
    <property type="match status" value="1"/>
</dbReference>
<dbReference type="AlphaFoldDB" id="A0A9J6BC39"/>
<evidence type="ECO:0000313" key="3">
    <source>
        <dbReference type="Proteomes" id="UP001107558"/>
    </source>
</evidence>
<dbReference type="InterPro" id="IPR013216">
    <property type="entry name" value="Methyltransf_11"/>
</dbReference>
<reference evidence="2" key="1">
    <citation type="submission" date="2021-03" db="EMBL/GenBank/DDBJ databases">
        <title>Chromosome level genome of the anhydrobiotic midge Polypedilum vanderplanki.</title>
        <authorList>
            <person name="Yoshida Y."/>
            <person name="Kikawada T."/>
            <person name="Gusev O."/>
        </authorList>
    </citation>
    <scope>NUCLEOTIDE SEQUENCE</scope>
    <source>
        <strain evidence="2">NIAS01</strain>
        <tissue evidence="2">Whole body or cell culture</tissue>
    </source>
</reference>
<evidence type="ECO:0000259" key="1">
    <source>
        <dbReference type="Pfam" id="PF08241"/>
    </source>
</evidence>
<protein>
    <recommendedName>
        <fullName evidence="1">Methyltransferase type 11 domain-containing protein</fullName>
    </recommendedName>
</protein>
<feature type="domain" description="Methyltransferase type 11" evidence="1">
    <location>
        <begin position="46"/>
        <end position="142"/>
    </location>
</feature>
<dbReference type="GO" id="GO:0008757">
    <property type="term" value="F:S-adenosylmethionine-dependent methyltransferase activity"/>
    <property type="evidence" value="ECO:0007669"/>
    <property type="project" value="InterPro"/>
</dbReference>
<gene>
    <name evidence="2" type="ORF">PVAND_015253</name>
</gene>
<dbReference type="PANTHER" id="PTHR43861">
    <property type="entry name" value="TRANS-ACONITATE 2-METHYLTRANSFERASE-RELATED"/>
    <property type="match status" value="1"/>
</dbReference>
<dbReference type="SUPFAM" id="SSF53335">
    <property type="entry name" value="S-adenosyl-L-methionine-dependent methyltransferases"/>
    <property type="match status" value="1"/>
</dbReference>
<name>A0A9J6BC39_POLVA</name>
<dbReference type="OrthoDB" id="8300214at2759"/>
<organism evidence="2 3">
    <name type="scientific">Polypedilum vanderplanki</name>
    <name type="common">Sleeping chironomid midge</name>
    <dbReference type="NCBI Taxonomy" id="319348"/>
    <lineage>
        <taxon>Eukaryota</taxon>
        <taxon>Metazoa</taxon>
        <taxon>Ecdysozoa</taxon>
        <taxon>Arthropoda</taxon>
        <taxon>Hexapoda</taxon>
        <taxon>Insecta</taxon>
        <taxon>Pterygota</taxon>
        <taxon>Neoptera</taxon>
        <taxon>Endopterygota</taxon>
        <taxon>Diptera</taxon>
        <taxon>Nematocera</taxon>
        <taxon>Chironomoidea</taxon>
        <taxon>Chironomidae</taxon>
        <taxon>Chironominae</taxon>
        <taxon>Polypedilum</taxon>
        <taxon>Polypedilum</taxon>
    </lineage>
</organism>
<keyword evidence="3" id="KW-1185">Reference proteome</keyword>